<dbReference type="Proteomes" id="UP000292120">
    <property type="component" value="Unassembled WGS sequence"/>
</dbReference>
<keyword evidence="1" id="KW-0472">Membrane</keyword>
<evidence type="ECO:0000256" key="1">
    <source>
        <dbReference type="SAM" id="Phobius"/>
    </source>
</evidence>
<evidence type="ECO:0000313" key="2">
    <source>
        <dbReference type="EMBL" id="TBO27373.1"/>
    </source>
</evidence>
<gene>
    <name evidence="2" type="ORF">EYS42_16825</name>
</gene>
<reference evidence="2 3" key="1">
    <citation type="submission" date="2019-02" db="EMBL/GenBank/DDBJ databases">
        <title>Aquabacterium sp. strain KMB7.</title>
        <authorList>
            <person name="Chen W.-M."/>
        </authorList>
    </citation>
    <scope>NUCLEOTIDE SEQUENCE [LARGE SCALE GENOMIC DNA]</scope>
    <source>
        <strain evidence="2 3">KMB7</strain>
    </source>
</reference>
<feature type="transmembrane region" description="Helical" evidence="1">
    <location>
        <begin position="75"/>
        <end position="104"/>
    </location>
</feature>
<sequence length="127" mass="13417">MFTRSLVHLSAFLLALVVLEIGSKVGMVFSWQANTLAQRLVDSQGVRIGLIALLGCAQLLRVIPERRIAANAGRAIAAALVLAAIASAVFFDPILCLLLCLGAAPVWREATALHQHNPGQANKAHSG</sequence>
<dbReference type="RefSeq" id="WP_130969365.1">
    <property type="nucleotide sequence ID" value="NZ_SIXI01000022.1"/>
</dbReference>
<evidence type="ECO:0000313" key="3">
    <source>
        <dbReference type="Proteomes" id="UP000292120"/>
    </source>
</evidence>
<feature type="transmembrane region" description="Helical" evidence="1">
    <location>
        <begin position="46"/>
        <end position="63"/>
    </location>
</feature>
<keyword evidence="1" id="KW-0812">Transmembrane</keyword>
<dbReference type="EMBL" id="SIXI01000022">
    <property type="protein sequence ID" value="TBO27373.1"/>
    <property type="molecule type" value="Genomic_DNA"/>
</dbReference>
<keyword evidence="3" id="KW-1185">Reference proteome</keyword>
<proteinExistence type="predicted"/>
<organism evidence="2 3">
    <name type="scientific">Aquabacterium lacunae</name>
    <dbReference type="NCBI Taxonomy" id="2528630"/>
    <lineage>
        <taxon>Bacteria</taxon>
        <taxon>Pseudomonadati</taxon>
        <taxon>Pseudomonadota</taxon>
        <taxon>Betaproteobacteria</taxon>
        <taxon>Burkholderiales</taxon>
        <taxon>Aquabacterium</taxon>
    </lineage>
</organism>
<comment type="caution">
    <text evidence="2">The sequence shown here is derived from an EMBL/GenBank/DDBJ whole genome shotgun (WGS) entry which is preliminary data.</text>
</comment>
<dbReference type="AlphaFoldDB" id="A0A4Q9GUC5"/>
<accession>A0A4Q9GUC5</accession>
<keyword evidence="1" id="KW-1133">Transmembrane helix</keyword>
<name>A0A4Q9GUC5_9BURK</name>
<protein>
    <submittedName>
        <fullName evidence="2">Uncharacterized protein</fullName>
    </submittedName>
</protein>